<dbReference type="Gene3D" id="3.40.630.40">
    <property type="entry name" value="Zn-dependent exopeptidases"/>
    <property type="match status" value="1"/>
</dbReference>
<dbReference type="AlphaFoldDB" id="A0A2T0U3A2"/>
<dbReference type="SUPFAM" id="SSF53187">
    <property type="entry name" value="Zn-dependent exopeptidases"/>
    <property type="match status" value="1"/>
</dbReference>
<dbReference type="InterPro" id="IPR002508">
    <property type="entry name" value="MurNAc-LAA_cat"/>
</dbReference>
<accession>A0A2T0U3A2</accession>
<evidence type="ECO:0000259" key="4">
    <source>
        <dbReference type="SMART" id="SM00646"/>
    </source>
</evidence>
<dbReference type="InterPro" id="IPR050695">
    <property type="entry name" value="N-acetylmuramoyl_amidase_3"/>
</dbReference>
<feature type="domain" description="MurNAc-LAA" evidence="4">
    <location>
        <begin position="130"/>
        <end position="291"/>
    </location>
</feature>
<dbReference type="FunFam" id="3.40.630.40:FF:000005">
    <property type="entry name" value="N-acetylmuramoyl-L-alanine amidase (AmiA)"/>
    <property type="match status" value="1"/>
</dbReference>
<comment type="catalytic activity">
    <reaction evidence="1">
        <text>Hydrolyzes the link between N-acetylmuramoyl residues and L-amino acid residues in certain cell-wall glycopeptides.</text>
        <dbReference type="EC" id="3.5.1.28"/>
    </reaction>
</comment>
<gene>
    <name evidence="5" type="ORF">B0I27_106154</name>
</gene>
<dbReference type="CDD" id="cd02696">
    <property type="entry name" value="MurNAc-LAA"/>
    <property type="match status" value="1"/>
</dbReference>
<evidence type="ECO:0000313" key="6">
    <source>
        <dbReference type="Proteomes" id="UP000238034"/>
    </source>
</evidence>
<dbReference type="GO" id="GO:0008745">
    <property type="term" value="F:N-acetylmuramoyl-L-alanine amidase activity"/>
    <property type="evidence" value="ECO:0007669"/>
    <property type="project" value="UniProtKB-EC"/>
</dbReference>
<reference evidence="5 6" key="1">
    <citation type="submission" date="2018-03" db="EMBL/GenBank/DDBJ databases">
        <title>Genomic Encyclopedia of Type Strains, Phase III (KMG-III): the genomes of soil and plant-associated and newly described type strains.</title>
        <authorList>
            <person name="Whitman W."/>
        </authorList>
    </citation>
    <scope>NUCLEOTIDE SEQUENCE [LARGE SCALE GENOMIC DNA]</scope>
    <source>
        <strain evidence="5 6">CGMCC 1.9313</strain>
    </source>
</reference>
<dbReference type="SMART" id="SM00646">
    <property type="entry name" value="Ami_3"/>
    <property type="match status" value="1"/>
</dbReference>
<dbReference type="GO" id="GO:0030288">
    <property type="term" value="C:outer membrane-bounded periplasmic space"/>
    <property type="evidence" value="ECO:0007669"/>
    <property type="project" value="TreeGrafter"/>
</dbReference>
<evidence type="ECO:0000313" key="5">
    <source>
        <dbReference type="EMBL" id="PRY52393.1"/>
    </source>
</evidence>
<proteinExistence type="predicted"/>
<dbReference type="EC" id="3.5.1.28" evidence="2"/>
<dbReference type="Proteomes" id="UP000238034">
    <property type="component" value="Unassembled WGS sequence"/>
</dbReference>
<dbReference type="Pfam" id="PF01520">
    <property type="entry name" value="Amidase_3"/>
    <property type="match status" value="1"/>
</dbReference>
<dbReference type="GO" id="GO:0009253">
    <property type="term" value="P:peptidoglycan catabolic process"/>
    <property type="evidence" value="ECO:0007669"/>
    <property type="project" value="InterPro"/>
</dbReference>
<evidence type="ECO:0000256" key="2">
    <source>
        <dbReference type="ARBA" id="ARBA00011901"/>
    </source>
</evidence>
<protein>
    <recommendedName>
        <fullName evidence="2">N-acetylmuramoyl-L-alanine amidase</fullName>
        <ecNumber evidence="2">3.5.1.28</ecNumber>
    </recommendedName>
</protein>
<dbReference type="PANTHER" id="PTHR30404:SF0">
    <property type="entry name" value="N-ACETYLMURAMOYL-L-ALANINE AMIDASE AMIC"/>
    <property type="match status" value="1"/>
</dbReference>
<organism evidence="5 6">
    <name type="scientific">Arcticibacter pallidicorallinus</name>
    <dbReference type="NCBI Taxonomy" id="1259464"/>
    <lineage>
        <taxon>Bacteria</taxon>
        <taxon>Pseudomonadati</taxon>
        <taxon>Bacteroidota</taxon>
        <taxon>Sphingobacteriia</taxon>
        <taxon>Sphingobacteriales</taxon>
        <taxon>Sphingobacteriaceae</taxon>
        <taxon>Arcticibacter</taxon>
    </lineage>
</organism>
<comment type="caution">
    <text evidence="5">The sequence shown here is derived from an EMBL/GenBank/DDBJ whole genome shotgun (WGS) entry which is preliminary data.</text>
</comment>
<keyword evidence="3" id="KW-0378">Hydrolase</keyword>
<evidence type="ECO:0000256" key="3">
    <source>
        <dbReference type="ARBA" id="ARBA00022801"/>
    </source>
</evidence>
<dbReference type="PANTHER" id="PTHR30404">
    <property type="entry name" value="N-ACETYLMURAMOYL-L-ALANINE AMIDASE"/>
    <property type="match status" value="1"/>
</dbReference>
<keyword evidence="6" id="KW-1185">Reference proteome</keyword>
<evidence type="ECO:0000256" key="1">
    <source>
        <dbReference type="ARBA" id="ARBA00001561"/>
    </source>
</evidence>
<sequence length="300" mass="33930">MCMFLTKRLLTNFKSDNELYFCKYILTTPKLMKILPLKRSIYAVLLLLLAFPLVSFDYNSKNASYRIKTIVIDAGHGGRDGATRGLFAKEKDVALQVALRLGKAISESNSDIKVVYTREEDVFIPLYERIGLANRIKADIFISIHCNSMPFNMKNRTATKGVETFVSGFNRLGEQNTAIRENASILLEKDYKDNYDGYDPNDPESFIIFSLLKNAYREQSIRLATLVQDEYKATGRVNRGVKEQSLAVLAKAGMPAILTEIGFISNPQEEEYMTSENGQNEIVSCLLKAIQAYKKQVELN</sequence>
<dbReference type="EMBL" id="PVTH01000006">
    <property type="protein sequence ID" value="PRY52393.1"/>
    <property type="molecule type" value="Genomic_DNA"/>
</dbReference>
<name>A0A2T0U3A2_9SPHI</name>